<dbReference type="GO" id="GO:0004518">
    <property type="term" value="F:nuclease activity"/>
    <property type="evidence" value="ECO:0007669"/>
    <property type="project" value="UniProtKB-KW"/>
</dbReference>
<evidence type="ECO:0000259" key="4">
    <source>
        <dbReference type="Pfam" id="PF08774"/>
    </source>
</evidence>
<dbReference type="EMBL" id="QGTQ01000020">
    <property type="protein sequence ID" value="PWV97890.1"/>
    <property type="molecule type" value="Genomic_DNA"/>
</dbReference>
<comment type="cofactor">
    <cofactor evidence="1">
        <name>Mg(2+)</name>
        <dbReference type="ChEBI" id="CHEBI:18420"/>
    </cofactor>
</comment>
<keyword evidence="6" id="KW-1185">Reference proteome</keyword>
<evidence type="ECO:0000256" key="2">
    <source>
        <dbReference type="ARBA" id="ARBA00022722"/>
    </source>
</evidence>
<dbReference type="RefSeq" id="WP_110045862.1">
    <property type="nucleotide sequence ID" value="NZ_CP054613.1"/>
</dbReference>
<protein>
    <submittedName>
        <fullName evidence="5">VRR-NUC domain-containing protein</fullName>
    </submittedName>
</protein>
<feature type="domain" description="VRR-NUC" evidence="4">
    <location>
        <begin position="83"/>
        <end position="164"/>
    </location>
</feature>
<name>A0A2V2YSI7_9BACL</name>
<dbReference type="Proteomes" id="UP000246635">
    <property type="component" value="Unassembled WGS sequence"/>
</dbReference>
<proteinExistence type="predicted"/>
<comment type="caution">
    <text evidence="5">The sequence shown here is derived from an EMBL/GenBank/DDBJ whole genome shotgun (WGS) entry which is preliminary data.</text>
</comment>
<dbReference type="InterPro" id="IPR014883">
    <property type="entry name" value="VRR_NUC"/>
</dbReference>
<keyword evidence="2" id="KW-0540">Nuclease</keyword>
<evidence type="ECO:0000313" key="5">
    <source>
        <dbReference type="EMBL" id="PWV97890.1"/>
    </source>
</evidence>
<reference evidence="5 6" key="1">
    <citation type="submission" date="2018-05" db="EMBL/GenBank/DDBJ databases">
        <title>Genomic Encyclopedia of Type Strains, Phase III (KMG-III): the genomes of soil and plant-associated and newly described type strains.</title>
        <authorList>
            <person name="Whitman W."/>
        </authorList>
    </citation>
    <scope>NUCLEOTIDE SEQUENCE [LARGE SCALE GENOMIC DNA]</scope>
    <source>
        <strain evidence="5 6">CECT 5696</strain>
    </source>
</reference>
<gene>
    <name evidence="5" type="ORF">DFQ01_12077</name>
</gene>
<dbReference type="OrthoDB" id="2965842at2"/>
<accession>A0A2V2YSI7</accession>
<evidence type="ECO:0000313" key="6">
    <source>
        <dbReference type="Proteomes" id="UP000246635"/>
    </source>
</evidence>
<dbReference type="AlphaFoldDB" id="A0A2V2YSI7"/>
<evidence type="ECO:0000256" key="1">
    <source>
        <dbReference type="ARBA" id="ARBA00001946"/>
    </source>
</evidence>
<organism evidence="5 6">
    <name type="scientific">Paenibacillus cellulosilyticus</name>
    <dbReference type="NCBI Taxonomy" id="375489"/>
    <lineage>
        <taxon>Bacteria</taxon>
        <taxon>Bacillati</taxon>
        <taxon>Bacillota</taxon>
        <taxon>Bacilli</taxon>
        <taxon>Bacillales</taxon>
        <taxon>Paenibacillaceae</taxon>
        <taxon>Paenibacillus</taxon>
    </lineage>
</organism>
<dbReference type="GO" id="GO:0016788">
    <property type="term" value="F:hydrolase activity, acting on ester bonds"/>
    <property type="evidence" value="ECO:0007669"/>
    <property type="project" value="InterPro"/>
</dbReference>
<sequence length="181" mass="20835">MGLTMTFPTNIITYKPYELQNWLEGSRSDCSDEYLKGLMGRDGNYAVTGFVEYIAGKHYESLGYRYTHRFGIFGGNKIGTFPESDEILRQRFGDELFIASRSLYPSFRNIKFELPDLMIFSEDCSYVKFVEVKRARKDHLREPQARGLALLALLLNCDVEVCEVYAEEDAETAKAISWEFA</sequence>
<keyword evidence="3" id="KW-0378">Hydrolase</keyword>
<evidence type="ECO:0000256" key="3">
    <source>
        <dbReference type="ARBA" id="ARBA00022801"/>
    </source>
</evidence>
<dbReference type="Pfam" id="PF08774">
    <property type="entry name" value="VRR_NUC"/>
    <property type="match status" value="1"/>
</dbReference>